<evidence type="ECO:0000256" key="1">
    <source>
        <dbReference type="ARBA" id="ARBA00001933"/>
    </source>
</evidence>
<proteinExistence type="inferred from homology"/>
<comment type="similarity">
    <text evidence="5">Belongs to the class-II pyridoxal-phosphate-dependent aminotransferase family. MalY/PatB cystathionine beta-lyase subfamily.</text>
</comment>
<dbReference type="SUPFAM" id="SSF53383">
    <property type="entry name" value="PLP-dependent transferases"/>
    <property type="match status" value="1"/>
</dbReference>
<dbReference type="EC" id="4.4.1.13" evidence="2"/>
<gene>
    <name evidence="7" type="ORF">B0X71_06170</name>
</gene>
<dbReference type="OrthoDB" id="9802872at2"/>
<dbReference type="Proteomes" id="UP000188184">
    <property type="component" value="Chromosome"/>
</dbReference>
<evidence type="ECO:0000259" key="6">
    <source>
        <dbReference type="Pfam" id="PF00155"/>
    </source>
</evidence>
<dbReference type="RefSeq" id="WP_077588605.1">
    <property type="nucleotide sequence ID" value="NZ_CP019640.1"/>
</dbReference>
<dbReference type="GO" id="GO:0047804">
    <property type="term" value="F:cysteine-S-conjugate beta-lyase activity"/>
    <property type="evidence" value="ECO:0007669"/>
    <property type="project" value="UniProtKB-EC"/>
</dbReference>
<evidence type="ECO:0000256" key="3">
    <source>
        <dbReference type="ARBA" id="ARBA00022898"/>
    </source>
</evidence>
<organism evidence="7 8">
    <name type="scientific">Planococcus lenghuensis</name>
    <dbReference type="NCBI Taxonomy" id="2213202"/>
    <lineage>
        <taxon>Bacteria</taxon>
        <taxon>Bacillati</taxon>
        <taxon>Bacillota</taxon>
        <taxon>Bacilli</taxon>
        <taxon>Bacillales</taxon>
        <taxon>Caryophanaceae</taxon>
        <taxon>Planococcus</taxon>
    </lineage>
</organism>
<dbReference type="AlphaFoldDB" id="A0A1Q2KWY0"/>
<dbReference type="InterPro" id="IPR027619">
    <property type="entry name" value="C-S_lyase_PatB-like"/>
</dbReference>
<dbReference type="InterPro" id="IPR015422">
    <property type="entry name" value="PyrdxlP-dep_Trfase_small"/>
</dbReference>
<comment type="cofactor">
    <cofactor evidence="1">
        <name>pyridoxal 5'-phosphate</name>
        <dbReference type="ChEBI" id="CHEBI:597326"/>
    </cofactor>
</comment>
<dbReference type="KEGG" id="pmar:B0X71_06170"/>
<sequence>METFEELYDRRNTSSVKWDLMETVYGIKDASGILPMWVADMDFPAPPAVTAALKERLDHPIFGYTFEGEKTRASVHNWLRDRHGWETESTWILFRHGVIPAMAEVIDTFSSVGDRILVTPPVYPPFFSLPEKLKREVVYCELTDTDGRYTLDFDKLDEALQGTAIFLLCNPHNPGGIVWSREELERIIHLCAKHDVLILSDEIHSDLVLDSNRHVPAASVAGDELFRIITCVAPTKTFNLASLQASAMLVPDPDKRKKLEDYAAAHGHIFISALGTTAMQAAYDHGAPWLEELLAIVSDNMDIAIRELTSQIPGLRIQKPEATYLLWIDYRELGLTEKEVMELLLTKGKVALEPGTKYGPGGEGFLRMNVACPRPVLEDGIQRVITAFTK</sequence>
<name>A0A1Q2KWY0_9BACL</name>
<accession>A0A1Q2KWY0</accession>
<protein>
    <recommendedName>
        <fullName evidence="2">cysteine-S-conjugate beta-lyase</fullName>
        <ecNumber evidence="2">4.4.1.13</ecNumber>
    </recommendedName>
</protein>
<evidence type="ECO:0000256" key="2">
    <source>
        <dbReference type="ARBA" id="ARBA00012224"/>
    </source>
</evidence>
<dbReference type="InterPro" id="IPR015421">
    <property type="entry name" value="PyrdxlP-dep_Trfase_major"/>
</dbReference>
<dbReference type="Gene3D" id="3.90.1150.10">
    <property type="entry name" value="Aspartate Aminotransferase, domain 1"/>
    <property type="match status" value="1"/>
</dbReference>
<evidence type="ECO:0000256" key="4">
    <source>
        <dbReference type="ARBA" id="ARBA00023239"/>
    </source>
</evidence>
<reference evidence="7 8" key="1">
    <citation type="submission" date="2017-02" db="EMBL/GenBank/DDBJ databases">
        <title>The complete genomic sequence of a novel cold adapted crude oil-degrading bacterium Planococcus qaidamina Y42.</title>
        <authorList>
            <person name="Yang R."/>
        </authorList>
    </citation>
    <scope>NUCLEOTIDE SEQUENCE [LARGE SCALE GENOMIC DNA]</scope>
    <source>
        <strain evidence="7 8">Y42</strain>
    </source>
</reference>
<keyword evidence="4" id="KW-0456">Lyase</keyword>
<dbReference type="InterPro" id="IPR015424">
    <property type="entry name" value="PyrdxlP-dep_Trfase"/>
</dbReference>
<dbReference type="PANTHER" id="PTHR43525">
    <property type="entry name" value="PROTEIN MALY"/>
    <property type="match status" value="1"/>
</dbReference>
<dbReference type="EMBL" id="CP019640">
    <property type="protein sequence ID" value="AQQ52725.1"/>
    <property type="molecule type" value="Genomic_DNA"/>
</dbReference>
<evidence type="ECO:0000313" key="7">
    <source>
        <dbReference type="EMBL" id="AQQ52725.1"/>
    </source>
</evidence>
<keyword evidence="3" id="KW-0663">Pyridoxal phosphate</keyword>
<dbReference type="Pfam" id="PF00155">
    <property type="entry name" value="Aminotran_1_2"/>
    <property type="match status" value="1"/>
</dbReference>
<dbReference type="InterPro" id="IPR051798">
    <property type="entry name" value="Class-II_PLP-Dep_Aminotrans"/>
</dbReference>
<dbReference type="InterPro" id="IPR004839">
    <property type="entry name" value="Aminotransferase_I/II_large"/>
</dbReference>
<evidence type="ECO:0000256" key="5">
    <source>
        <dbReference type="ARBA" id="ARBA00037974"/>
    </source>
</evidence>
<dbReference type="Gene3D" id="3.40.640.10">
    <property type="entry name" value="Type I PLP-dependent aspartate aminotransferase-like (Major domain)"/>
    <property type="match status" value="1"/>
</dbReference>
<dbReference type="PANTHER" id="PTHR43525:SF1">
    <property type="entry name" value="PROTEIN MALY"/>
    <property type="match status" value="1"/>
</dbReference>
<dbReference type="CDD" id="cd00609">
    <property type="entry name" value="AAT_like"/>
    <property type="match status" value="1"/>
</dbReference>
<dbReference type="NCBIfam" id="TIGR04350">
    <property type="entry name" value="C_S_lyase_PatB"/>
    <property type="match status" value="1"/>
</dbReference>
<evidence type="ECO:0000313" key="8">
    <source>
        <dbReference type="Proteomes" id="UP000188184"/>
    </source>
</evidence>
<keyword evidence="8" id="KW-1185">Reference proteome</keyword>
<feature type="domain" description="Aminotransferase class I/classII large" evidence="6">
    <location>
        <begin position="44"/>
        <end position="383"/>
    </location>
</feature>
<dbReference type="GO" id="GO:0030170">
    <property type="term" value="F:pyridoxal phosphate binding"/>
    <property type="evidence" value="ECO:0007669"/>
    <property type="project" value="InterPro"/>
</dbReference>